<gene>
    <name evidence="2" type="ORF">BJ960_002266</name>
</gene>
<reference evidence="2 3" key="1">
    <citation type="submission" date="2020-07" db="EMBL/GenBank/DDBJ databases">
        <title>Sequencing the genomes of 1000 actinobacteria strains.</title>
        <authorList>
            <person name="Klenk H.-P."/>
        </authorList>
    </citation>
    <scope>NUCLEOTIDE SEQUENCE [LARGE SCALE GENOMIC DNA]</scope>
    <source>
        <strain evidence="2 3">DSM 17380</strain>
    </source>
</reference>
<accession>A0A852QYG8</accession>
<protein>
    <recommendedName>
        <fullName evidence="4">Potassium-transporting ATPase</fullName>
    </recommendedName>
</protein>
<sequence>MNGVIVLDVVYAVGVIALFALIGLLAKAVEKL</sequence>
<evidence type="ECO:0000256" key="1">
    <source>
        <dbReference type="SAM" id="Phobius"/>
    </source>
</evidence>
<evidence type="ECO:0000313" key="2">
    <source>
        <dbReference type="EMBL" id="NYD27463.1"/>
    </source>
</evidence>
<evidence type="ECO:0000313" key="3">
    <source>
        <dbReference type="Proteomes" id="UP000586095"/>
    </source>
</evidence>
<keyword evidence="1" id="KW-0472">Membrane</keyword>
<keyword evidence="1" id="KW-0812">Transmembrane</keyword>
<keyword evidence="1" id="KW-1133">Transmembrane helix</keyword>
<evidence type="ECO:0008006" key="4">
    <source>
        <dbReference type="Google" id="ProtNLM"/>
    </source>
</evidence>
<dbReference type="AlphaFoldDB" id="A0A852QYG8"/>
<comment type="caution">
    <text evidence="2">The sequence shown here is derived from an EMBL/GenBank/DDBJ whole genome shotgun (WGS) entry which is preliminary data.</text>
</comment>
<keyword evidence="3" id="KW-1185">Reference proteome</keyword>
<feature type="transmembrane region" description="Helical" evidence="1">
    <location>
        <begin position="6"/>
        <end position="26"/>
    </location>
</feature>
<dbReference type="Proteomes" id="UP000586095">
    <property type="component" value="Unassembled WGS sequence"/>
</dbReference>
<dbReference type="EMBL" id="JACCBD010000001">
    <property type="protein sequence ID" value="NYD27463.1"/>
    <property type="molecule type" value="Genomic_DNA"/>
</dbReference>
<name>A0A852QYG8_9MICO</name>
<proteinExistence type="predicted"/>
<organism evidence="2 3">
    <name type="scientific">Leucobacter aridicollis</name>
    <dbReference type="NCBI Taxonomy" id="283878"/>
    <lineage>
        <taxon>Bacteria</taxon>
        <taxon>Bacillati</taxon>
        <taxon>Actinomycetota</taxon>
        <taxon>Actinomycetes</taxon>
        <taxon>Micrococcales</taxon>
        <taxon>Microbacteriaceae</taxon>
        <taxon>Leucobacter</taxon>
    </lineage>
</organism>